<dbReference type="PANTHER" id="PTHR37451">
    <property type="entry name" value="MARVEL DOMAIN"/>
    <property type="match status" value="1"/>
</dbReference>
<dbReference type="VEuPathDB" id="FungiDB:GMDG_03418"/>
<dbReference type="RefSeq" id="XP_024328679.1">
    <property type="nucleotide sequence ID" value="XM_024464001.1"/>
</dbReference>
<dbReference type="GO" id="GO:0016020">
    <property type="term" value="C:membrane"/>
    <property type="evidence" value="ECO:0007669"/>
    <property type="project" value="UniProtKB-SubCell"/>
</dbReference>
<dbReference type="AlphaFoldDB" id="A0A177APT7"/>
<evidence type="ECO:0000256" key="2">
    <source>
        <dbReference type="ARBA" id="ARBA00022692"/>
    </source>
</evidence>
<dbReference type="OrthoDB" id="2117453at2759"/>
<name>A0A177APT7_9PEZI</name>
<accession>A0A177APT7</accession>
<organism evidence="7">
    <name type="scientific">Pseudogymnoascus destructans</name>
    <dbReference type="NCBI Taxonomy" id="655981"/>
    <lineage>
        <taxon>Eukaryota</taxon>
        <taxon>Fungi</taxon>
        <taxon>Dikarya</taxon>
        <taxon>Ascomycota</taxon>
        <taxon>Pezizomycotina</taxon>
        <taxon>Leotiomycetes</taxon>
        <taxon>Thelebolales</taxon>
        <taxon>Thelebolaceae</taxon>
        <taxon>Pseudogymnoascus</taxon>
    </lineage>
</organism>
<protein>
    <recommendedName>
        <fullName evidence="6">MARVEL domain-containing protein</fullName>
    </recommendedName>
</protein>
<feature type="transmembrane region" description="Helical" evidence="5">
    <location>
        <begin position="130"/>
        <end position="151"/>
    </location>
</feature>
<dbReference type="Proteomes" id="UP000077154">
    <property type="component" value="Unassembled WGS sequence"/>
</dbReference>
<feature type="transmembrane region" description="Helical" evidence="5">
    <location>
        <begin position="171"/>
        <end position="193"/>
    </location>
</feature>
<keyword evidence="2 5" id="KW-0812">Transmembrane</keyword>
<dbReference type="InterPro" id="IPR008253">
    <property type="entry name" value="Marvel"/>
</dbReference>
<proteinExistence type="predicted"/>
<dbReference type="eggNOG" id="ENOG502S522">
    <property type="taxonomic scope" value="Eukaryota"/>
</dbReference>
<feature type="domain" description="MARVEL" evidence="6">
    <location>
        <begin position="68"/>
        <end position="190"/>
    </location>
</feature>
<dbReference type="EMBL" id="KV441386">
    <property type="protein sequence ID" value="OAF63411.2"/>
    <property type="molecule type" value="Genomic_DNA"/>
</dbReference>
<feature type="transmembrane region" description="Helical" evidence="5">
    <location>
        <begin position="76"/>
        <end position="95"/>
    </location>
</feature>
<evidence type="ECO:0000256" key="4">
    <source>
        <dbReference type="ARBA" id="ARBA00023136"/>
    </source>
</evidence>
<comment type="subcellular location">
    <subcellularLocation>
        <location evidence="1">Membrane</location>
        <topology evidence="1">Multi-pass membrane protein</topology>
    </subcellularLocation>
</comment>
<evidence type="ECO:0000256" key="1">
    <source>
        <dbReference type="ARBA" id="ARBA00004141"/>
    </source>
</evidence>
<evidence type="ECO:0000259" key="6">
    <source>
        <dbReference type="Pfam" id="PF01284"/>
    </source>
</evidence>
<gene>
    <name evidence="7" type="ORF">VC83_00307</name>
</gene>
<sequence length="219" mass="23796">MTYRAAQEEYINSLKAARPASCFLHLSLTAASFKATDPKRHLSEHHITSHLAVLRDTLVTMALAETLLLPVRAVQALFAIIVLGLLVDVTTNWYATSEVNFLIFASVWTLLAVAYLVIAPLTFATAAHKYAVLVAESLTMLFWFAGFIALADLLGKVGCTSRQGKWCGESIAGTVFAAFEWLLFLGTTALAALHVWRTRGGSSEPAHAMKVQPTPYQGA</sequence>
<dbReference type="PANTHER" id="PTHR37451:SF1">
    <property type="entry name" value="MARVEL DOMAIN-CONTAINING PROTEIN"/>
    <property type="match status" value="1"/>
</dbReference>
<feature type="transmembrane region" description="Helical" evidence="5">
    <location>
        <begin position="101"/>
        <end position="123"/>
    </location>
</feature>
<evidence type="ECO:0000256" key="5">
    <source>
        <dbReference type="SAM" id="Phobius"/>
    </source>
</evidence>
<keyword evidence="3 5" id="KW-1133">Transmembrane helix</keyword>
<keyword evidence="4 5" id="KW-0472">Membrane</keyword>
<evidence type="ECO:0000313" key="7">
    <source>
        <dbReference type="EMBL" id="OAF63411.2"/>
    </source>
</evidence>
<reference evidence="7" key="1">
    <citation type="submission" date="2016-03" db="EMBL/GenBank/DDBJ databases">
        <title>Updated assembly of Pseudogymnoascus destructans, the fungus causing white-nose syndrome of bats.</title>
        <authorList>
            <person name="Palmer J.M."/>
            <person name="Drees K.P."/>
            <person name="Foster J.T."/>
            <person name="Lindner D.L."/>
        </authorList>
    </citation>
    <scope>NUCLEOTIDE SEQUENCE [LARGE SCALE GENOMIC DNA]</scope>
    <source>
        <strain evidence="7">20631-21</strain>
    </source>
</reference>
<evidence type="ECO:0000256" key="3">
    <source>
        <dbReference type="ARBA" id="ARBA00022989"/>
    </source>
</evidence>
<dbReference type="GeneID" id="36283405"/>
<dbReference type="Pfam" id="PF01284">
    <property type="entry name" value="MARVEL"/>
    <property type="match status" value="1"/>
</dbReference>